<dbReference type="VEuPathDB" id="TriTrypDB:Tc_MARK_4075"/>
<evidence type="ECO:0000313" key="13">
    <source>
        <dbReference type="EMBL" id="PWU86396.1"/>
    </source>
</evidence>
<dbReference type="VEuPathDB" id="TriTrypDB:TcYC6_0042910"/>
<dbReference type="GO" id="GO:0004435">
    <property type="term" value="F:phosphatidylinositol-4,5-bisphosphate phospholipase C activity"/>
    <property type="evidence" value="ECO:0007669"/>
    <property type="project" value="UniProtKB-EC"/>
</dbReference>
<dbReference type="VEuPathDB" id="TriTrypDB:TcCLB.504149.160"/>
<dbReference type="AlphaFoldDB" id="A0A2V2UT55"/>
<evidence type="ECO:0000256" key="7">
    <source>
        <dbReference type="RuleBase" id="RU361133"/>
    </source>
</evidence>
<keyword evidence="2 7" id="KW-0378">Hydrolase</keyword>
<dbReference type="VEuPathDB" id="TriTrypDB:TcBrA4_0090820"/>
<keyword evidence="9" id="KW-0812">Transmembrane</keyword>
<feature type="domain" description="EF-hand" evidence="12">
    <location>
        <begin position="95"/>
        <end position="130"/>
    </location>
</feature>
<dbReference type="Gene3D" id="1.10.238.10">
    <property type="entry name" value="EF-hand"/>
    <property type="match status" value="1"/>
</dbReference>
<dbReference type="InterPro" id="IPR001192">
    <property type="entry name" value="PI-PLC_fam"/>
</dbReference>
<dbReference type="InterPro" id="IPR002048">
    <property type="entry name" value="EF_hand_dom"/>
</dbReference>
<dbReference type="InterPro" id="IPR018247">
    <property type="entry name" value="EF_Hand_1_Ca_BS"/>
</dbReference>
<dbReference type="CDD" id="cd00275">
    <property type="entry name" value="C2_PLC_like"/>
    <property type="match status" value="1"/>
</dbReference>
<dbReference type="InterPro" id="IPR011992">
    <property type="entry name" value="EF-hand-dom_pair"/>
</dbReference>
<evidence type="ECO:0000256" key="8">
    <source>
        <dbReference type="SAM" id="MobiDB-lite"/>
    </source>
</evidence>
<dbReference type="GO" id="GO:0005509">
    <property type="term" value="F:calcium ion binding"/>
    <property type="evidence" value="ECO:0007669"/>
    <property type="project" value="InterPro"/>
</dbReference>
<evidence type="ECO:0000313" key="14">
    <source>
        <dbReference type="Proteomes" id="UP000246078"/>
    </source>
</evidence>
<feature type="domain" description="PI-PLC Y-box" evidence="11">
    <location>
        <begin position="461"/>
        <end position="576"/>
    </location>
</feature>
<dbReference type="EC" id="3.1.4.11" evidence="1 7"/>
<dbReference type="SMART" id="SM00239">
    <property type="entry name" value="C2"/>
    <property type="match status" value="1"/>
</dbReference>
<gene>
    <name evidence="13" type="ORF">C3747_547g11</name>
</gene>
<dbReference type="VEuPathDB" id="TriTrypDB:TcG_01927"/>
<dbReference type="SMART" id="SM00149">
    <property type="entry name" value="PLCYc"/>
    <property type="match status" value="1"/>
</dbReference>
<evidence type="ECO:0000259" key="10">
    <source>
        <dbReference type="PROSITE" id="PS50004"/>
    </source>
</evidence>
<dbReference type="PROSITE" id="PS00018">
    <property type="entry name" value="EF_HAND_1"/>
    <property type="match status" value="1"/>
</dbReference>
<dbReference type="VEuPathDB" id="TriTrypDB:BCY84_00711"/>
<proteinExistence type="predicted"/>
<evidence type="ECO:0000256" key="6">
    <source>
        <dbReference type="ARBA" id="ARBA00023224"/>
    </source>
</evidence>
<dbReference type="VEuPathDB" id="TriTrypDB:TCDM_00734"/>
<dbReference type="EMBL" id="PRFC01000547">
    <property type="protein sequence ID" value="PWU86396.1"/>
    <property type="molecule type" value="Genomic_DNA"/>
</dbReference>
<dbReference type="PANTHER" id="PTHR10336:SF36">
    <property type="entry name" value="1-PHOSPHATIDYLINOSITOL 4,5-BISPHOSPHATE PHOSPHODIESTERASE BETA-4"/>
    <property type="match status" value="1"/>
</dbReference>
<name>A0A2V2UT55_TRYCR</name>
<evidence type="ECO:0000256" key="9">
    <source>
        <dbReference type="SAM" id="Phobius"/>
    </source>
</evidence>
<dbReference type="VEuPathDB" id="TriTrypDB:C4B63_12g259"/>
<accession>A0A2V2UT55</accession>
<dbReference type="Pfam" id="PF00387">
    <property type="entry name" value="PI-PLC-Y"/>
    <property type="match status" value="1"/>
</dbReference>
<dbReference type="SMART" id="SM00148">
    <property type="entry name" value="PLCXc"/>
    <property type="match status" value="1"/>
</dbReference>
<dbReference type="Pfam" id="PF00168">
    <property type="entry name" value="C2"/>
    <property type="match status" value="1"/>
</dbReference>
<evidence type="ECO:0000256" key="5">
    <source>
        <dbReference type="ARBA" id="ARBA00023098"/>
    </source>
</evidence>
<keyword evidence="9" id="KW-1133">Transmembrane helix</keyword>
<keyword evidence="9" id="KW-0472">Membrane</keyword>
<dbReference type="VEuPathDB" id="TriTrypDB:TCDM_00733"/>
<sequence length="769" mass="86902">MGLCTSKCKVEDKMCRYAPAAKRLVDDFFAQDNEVLGDAGAFFACMWGASRDILLCSGDEATAFLRRACFSNPKSEEALNLYLSSSNFGRALWDLNRAKFMMIWMKYDADNSGDISLRELGKLVKGLNFPADLSKQLIAAVKAAGGIVNYAFLEKEYSLLTRLKELEYVFTGVAGPGRETMTRDEFKSFLRNYQGEELNGERVKEILDYVCCMTTGEVYFTNFLKFLEDSRFCSIVDEEKVGKVYQDMNQPICNYFINSSHNTYLTGDQLTSNSSADMYRKALLDGCRCVELDCWDGFAGEPIVYHGHTRTSKISFLSCIKVIKEYAFKASEYPVILSIEVHTSSAQADRMAEIMCDTFGDMLFQSPWAPAEPTTFLFSPENLKRKILVKSKRVATSSAISDAEITENEEEEENDEEEETEGEEKELTTSGPNPLYRQFKEEKKKEKKKKIKVALEKLSRVVSIESAGFKGTSDTSYLEKRQPYQCTSFVESKAKKIAVSNAMEFKLINQHCLSRIYPAGSRVGSSNYNPQLFWNCGCQIVALNWQSTHTYAWRLNKGFFSDNGNCGYVLKPESVRSSAASRNGSQVRSLNLEIISGFCLPKPKRSNKGEIVDPFITCFIEGPDGNSDRKTSGTIRNNGFHPVWRGKGLGSEFSWDVKDWDLSTLVVQVYDEDKKTRDDFLAECILPLRVLKAGIRQIPLHDINGNSIFGSFLTCSLTFFLTSFTWSVNIYIYIFGEDIRDGDFGLPFFLSFPSFTCVFFCFSFCSSFL</sequence>
<reference evidence="13 14" key="1">
    <citation type="journal article" date="2018" name="Microb. Genom.">
        <title>Expanding an expanded genome: long-read sequencing of Trypanosoma cruzi.</title>
        <authorList>
            <person name="Berna L."/>
            <person name="Rodriguez M."/>
            <person name="Chiribao M.L."/>
            <person name="Parodi-Talice A."/>
            <person name="Pita S."/>
            <person name="Rijo G."/>
            <person name="Alvarez-Valin F."/>
            <person name="Robello C."/>
        </authorList>
    </citation>
    <scope>NUCLEOTIDE SEQUENCE [LARGE SCALE GENOMIC DNA]</scope>
    <source>
        <strain evidence="13 14">TCC</strain>
    </source>
</reference>
<dbReference type="Proteomes" id="UP000246078">
    <property type="component" value="Unassembled WGS sequence"/>
</dbReference>
<evidence type="ECO:0000256" key="1">
    <source>
        <dbReference type="ARBA" id="ARBA00012368"/>
    </source>
</evidence>
<dbReference type="VEuPathDB" id="TriTrypDB:TCSYLVIO_001602"/>
<keyword evidence="5 7" id="KW-0443">Lipid metabolism</keyword>
<dbReference type="Pfam" id="PF00388">
    <property type="entry name" value="PI-PLC-X"/>
    <property type="match status" value="1"/>
</dbReference>
<feature type="transmembrane region" description="Helical" evidence="9">
    <location>
        <begin position="744"/>
        <end position="765"/>
    </location>
</feature>
<evidence type="ECO:0000259" key="12">
    <source>
        <dbReference type="PROSITE" id="PS50222"/>
    </source>
</evidence>
<dbReference type="PROSITE" id="PS50222">
    <property type="entry name" value="EF_HAND_2"/>
    <property type="match status" value="1"/>
</dbReference>
<evidence type="ECO:0000256" key="2">
    <source>
        <dbReference type="ARBA" id="ARBA00022801"/>
    </source>
</evidence>
<dbReference type="GO" id="GO:0016042">
    <property type="term" value="P:lipid catabolic process"/>
    <property type="evidence" value="ECO:0007669"/>
    <property type="project" value="UniProtKB-KW"/>
</dbReference>
<dbReference type="InterPro" id="IPR035892">
    <property type="entry name" value="C2_domain_sf"/>
</dbReference>
<feature type="compositionally biased region" description="Acidic residues" evidence="8">
    <location>
        <begin position="404"/>
        <end position="424"/>
    </location>
</feature>
<feature type="domain" description="C2" evidence="10">
    <location>
        <begin position="571"/>
        <end position="702"/>
    </location>
</feature>
<feature type="transmembrane region" description="Helical" evidence="9">
    <location>
        <begin position="708"/>
        <end position="732"/>
    </location>
</feature>
<evidence type="ECO:0000259" key="11">
    <source>
        <dbReference type="PROSITE" id="PS50008"/>
    </source>
</evidence>
<keyword evidence="4 7" id="KW-0442">Lipid degradation</keyword>
<evidence type="ECO:0000256" key="4">
    <source>
        <dbReference type="ARBA" id="ARBA00022963"/>
    </source>
</evidence>
<dbReference type="InterPro" id="IPR000008">
    <property type="entry name" value="C2_dom"/>
</dbReference>
<dbReference type="InterPro" id="IPR000909">
    <property type="entry name" value="PLipase_C_PInositol-sp_X_dom"/>
</dbReference>
<dbReference type="VEuPathDB" id="TriTrypDB:ECC02_002978"/>
<dbReference type="PRINTS" id="PR00390">
    <property type="entry name" value="PHPHLIPASEC"/>
</dbReference>
<feature type="region of interest" description="Disordered" evidence="8">
    <location>
        <begin position="399"/>
        <end position="442"/>
    </location>
</feature>
<dbReference type="InterPro" id="IPR017946">
    <property type="entry name" value="PLC-like_Pdiesterase_TIM-brl"/>
</dbReference>
<dbReference type="PROSITE" id="PS50004">
    <property type="entry name" value="C2"/>
    <property type="match status" value="1"/>
</dbReference>
<dbReference type="SUPFAM" id="SSF51695">
    <property type="entry name" value="PLC-like phosphodiesterases"/>
    <property type="match status" value="1"/>
</dbReference>
<dbReference type="GO" id="GO:0051209">
    <property type="term" value="P:release of sequestered calcium ion into cytosol"/>
    <property type="evidence" value="ECO:0007669"/>
    <property type="project" value="TreeGrafter"/>
</dbReference>
<comment type="caution">
    <text evidence="13">The sequence shown here is derived from an EMBL/GenBank/DDBJ whole genome shotgun (WGS) entry which is preliminary data.</text>
</comment>
<dbReference type="SUPFAM" id="SSF47473">
    <property type="entry name" value="EF-hand"/>
    <property type="match status" value="1"/>
</dbReference>
<comment type="catalytic activity">
    <reaction evidence="7">
        <text>a 1,2-diacyl-sn-glycero-3-phospho-(1D-myo-inositol-4,5-bisphosphate) + H2O = 1D-myo-inositol 1,4,5-trisphosphate + a 1,2-diacyl-sn-glycerol + H(+)</text>
        <dbReference type="Rhea" id="RHEA:33179"/>
        <dbReference type="ChEBI" id="CHEBI:15377"/>
        <dbReference type="ChEBI" id="CHEBI:15378"/>
        <dbReference type="ChEBI" id="CHEBI:17815"/>
        <dbReference type="ChEBI" id="CHEBI:58456"/>
        <dbReference type="ChEBI" id="CHEBI:203600"/>
        <dbReference type="EC" id="3.1.4.11"/>
    </reaction>
</comment>
<dbReference type="VEuPathDB" id="TriTrypDB:TcCL_ESM01705"/>
<keyword evidence="3" id="KW-0106">Calcium</keyword>
<protein>
    <recommendedName>
        <fullName evidence="1 7">Phosphoinositide phospholipase C</fullName>
        <ecNumber evidence="1 7">3.1.4.11</ecNumber>
    </recommendedName>
</protein>
<dbReference type="Gene3D" id="3.20.20.190">
    <property type="entry name" value="Phosphatidylinositol (PI) phosphodiesterase"/>
    <property type="match status" value="1"/>
</dbReference>
<dbReference type="PROSITE" id="PS50007">
    <property type="entry name" value="PIPLC_X_DOMAIN"/>
    <property type="match status" value="1"/>
</dbReference>
<dbReference type="PROSITE" id="PS50008">
    <property type="entry name" value="PIPLC_Y_DOMAIN"/>
    <property type="match status" value="1"/>
</dbReference>
<dbReference type="VEuPathDB" id="TriTrypDB:C3747_547g11"/>
<keyword evidence="6" id="KW-0807">Transducer</keyword>
<organism evidence="13 14">
    <name type="scientific">Trypanosoma cruzi</name>
    <dbReference type="NCBI Taxonomy" id="5693"/>
    <lineage>
        <taxon>Eukaryota</taxon>
        <taxon>Discoba</taxon>
        <taxon>Euglenozoa</taxon>
        <taxon>Kinetoplastea</taxon>
        <taxon>Metakinetoplastina</taxon>
        <taxon>Trypanosomatida</taxon>
        <taxon>Trypanosomatidae</taxon>
        <taxon>Trypanosoma</taxon>
        <taxon>Schizotrypanum</taxon>
    </lineage>
</organism>
<dbReference type="CDD" id="cd15898">
    <property type="entry name" value="EFh_PI-PLC"/>
    <property type="match status" value="1"/>
</dbReference>
<dbReference type="GO" id="GO:0048015">
    <property type="term" value="P:phosphatidylinositol-mediated signaling"/>
    <property type="evidence" value="ECO:0007669"/>
    <property type="project" value="TreeGrafter"/>
</dbReference>
<dbReference type="CDD" id="cd08558">
    <property type="entry name" value="PI-PLCc_eukaryota"/>
    <property type="match status" value="1"/>
</dbReference>
<evidence type="ECO:0000256" key="3">
    <source>
        <dbReference type="ARBA" id="ARBA00022837"/>
    </source>
</evidence>
<dbReference type="InterPro" id="IPR001711">
    <property type="entry name" value="PLipase_C_Pinositol-sp_Y"/>
</dbReference>
<dbReference type="Gene3D" id="2.60.40.150">
    <property type="entry name" value="C2 domain"/>
    <property type="match status" value="1"/>
</dbReference>
<dbReference type="SUPFAM" id="SSF49562">
    <property type="entry name" value="C2 domain (Calcium/lipid-binding domain, CaLB)"/>
    <property type="match status" value="1"/>
</dbReference>
<dbReference type="PANTHER" id="PTHR10336">
    <property type="entry name" value="PHOSPHOINOSITIDE-SPECIFIC PHOSPHOLIPASE C FAMILY PROTEIN"/>
    <property type="match status" value="1"/>
</dbReference>